<comment type="caution">
    <text evidence="12">The sequence shown here is derived from an EMBL/GenBank/DDBJ whole genome shotgun (WGS) entry which is preliminary data.</text>
</comment>
<dbReference type="InterPro" id="IPR005855">
    <property type="entry name" value="GFAT"/>
</dbReference>
<dbReference type="InterPro" id="IPR046348">
    <property type="entry name" value="SIS_dom_sf"/>
</dbReference>
<dbReference type="InterPro" id="IPR047084">
    <property type="entry name" value="GFAT_N"/>
</dbReference>
<dbReference type="PROSITE" id="PS51464">
    <property type="entry name" value="SIS"/>
    <property type="match status" value="2"/>
</dbReference>
<evidence type="ECO:0000256" key="2">
    <source>
        <dbReference type="ARBA" id="ARBA00004496"/>
    </source>
</evidence>
<dbReference type="GO" id="GO:0006047">
    <property type="term" value="P:UDP-N-acetylglucosamine metabolic process"/>
    <property type="evidence" value="ECO:0007669"/>
    <property type="project" value="TreeGrafter"/>
</dbReference>
<dbReference type="InterPro" id="IPR029055">
    <property type="entry name" value="Ntn_hydrolases_N"/>
</dbReference>
<evidence type="ECO:0000256" key="3">
    <source>
        <dbReference type="ARBA" id="ARBA00012916"/>
    </source>
</evidence>
<evidence type="ECO:0000256" key="5">
    <source>
        <dbReference type="ARBA" id="ARBA00022490"/>
    </source>
</evidence>
<dbReference type="FunFam" id="3.60.20.10:FF:000006">
    <property type="entry name" value="Glutamine--fructose-6-phosphate aminotransferase [isomerizing]"/>
    <property type="match status" value="1"/>
</dbReference>
<dbReference type="SUPFAM" id="SSF53697">
    <property type="entry name" value="SIS domain"/>
    <property type="match status" value="1"/>
</dbReference>
<keyword evidence="6 12" id="KW-0032">Aminotransferase</keyword>
<dbReference type="PROSITE" id="PS51278">
    <property type="entry name" value="GATASE_TYPE_2"/>
    <property type="match status" value="1"/>
</dbReference>
<dbReference type="GO" id="GO:0005829">
    <property type="term" value="C:cytosol"/>
    <property type="evidence" value="ECO:0007669"/>
    <property type="project" value="TreeGrafter"/>
</dbReference>
<dbReference type="AlphaFoldDB" id="A0A644VMQ5"/>
<dbReference type="Pfam" id="PF01380">
    <property type="entry name" value="SIS"/>
    <property type="match status" value="2"/>
</dbReference>
<dbReference type="CDD" id="cd05009">
    <property type="entry name" value="SIS_GlmS_GlmD_2"/>
    <property type="match status" value="1"/>
</dbReference>
<evidence type="ECO:0000256" key="4">
    <source>
        <dbReference type="ARBA" id="ARBA00016090"/>
    </source>
</evidence>
<dbReference type="InterPro" id="IPR035490">
    <property type="entry name" value="GlmS/FrlB_SIS"/>
</dbReference>
<protein>
    <recommendedName>
        <fullName evidence="4">Glutamine--fructose-6-phosphate aminotransferase [isomerizing]</fullName>
        <ecNumber evidence="3">2.6.1.16</ecNumber>
    </recommendedName>
</protein>
<dbReference type="Pfam" id="PF13522">
    <property type="entry name" value="GATase_6"/>
    <property type="match status" value="1"/>
</dbReference>
<dbReference type="GO" id="GO:0006002">
    <property type="term" value="P:fructose 6-phosphate metabolic process"/>
    <property type="evidence" value="ECO:0007669"/>
    <property type="project" value="TreeGrafter"/>
</dbReference>
<sequence>MCGIVGYIGERNVKDVLINGMRSLEYRGYDSAGVALMDAPELHIVKGVGKVADLEKILEDHPVSGSQGIGHTRWATHGGVTEVNAHPHSDLSSSLVLVHNGIVENYREIRRELAEGACGDYKSETDTEVVAELLSRLYSARGSMVEALVDLYARLSGSFALVIMAREAPGKIYCLRKGSPLVVGASPKGETLCASDVPAILPYTQDVVYLDDGDIAELSSGGILFWNASGETLEKIPTHIDWDVTMVDKGGYPHFMLKEINEQGAVLRNSMAKRLTEGTVDLSAELPWTKEDVASWKRLHIIACGTSYYAALVAERFLETITDFDIRVDVASEYRYRNIPLGPDTLAVFVSQSGETADTLAAERIAREKGARCLAVTNVIGSTIAREVHDVLQLKAGPEIGVAATKTFMGQMAVLYLLAIHLAKMQGKLSPEQERKYCDELTALPYKLESVLQRQESLQETAMLYNEARDFLFLGRGISYPVALEGALKLKEISYVHAEAYAAGEMKHGPIALLDPRVPVVVISPKDGLHEKTFSNILEAKARKSPVIAIATEGDDSLDGTADHIFFVPETLDQFTPFLTVAPLQLFSYFFARFLGCHIDQPRNLAKSVTVE</sequence>
<accession>A0A644VMQ5</accession>
<evidence type="ECO:0000256" key="8">
    <source>
        <dbReference type="ARBA" id="ARBA00022737"/>
    </source>
</evidence>
<dbReference type="EMBL" id="VSSQ01000340">
    <property type="protein sequence ID" value="MPL91833.1"/>
    <property type="molecule type" value="Genomic_DNA"/>
</dbReference>
<dbReference type="PANTHER" id="PTHR10937:SF0">
    <property type="entry name" value="GLUTAMINE--FRUCTOSE-6-PHOSPHATE TRANSAMINASE (ISOMERIZING)"/>
    <property type="match status" value="1"/>
</dbReference>
<evidence type="ECO:0000256" key="6">
    <source>
        <dbReference type="ARBA" id="ARBA00022576"/>
    </source>
</evidence>
<comment type="catalytic activity">
    <reaction evidence="1">
        <text>D-fructose 6-phosphate + L-glutamine = D-glucosamine 6-phosphate + L-glutamate</text>
        <dbReference type="Rhea" id="RHEA:13237"/>
        <dbReference type="ChEBI" id="CHEBI:29985"/>
        <dbReference type="ChEBI" id="CHEBI:58359"/>
        <dbReference type="ChEBI" id="CHEBI:58725"/>
        <dbReference type="ChEBI" id="CHEBI:61527"/>
        <dbReference type="EC" id="2.6.1.16"/>
    </reaction>
</comment>
<keyword evidence="9" id="KW-0315">Glutamine amidotransferase</keyword>
<dbReference type="GO" id="GO:0097367">
    <property type="term" value="F:carbohydrate derivative binding"/>
    <property type="evidence" value="ECO:0007669"/>
    <property type="project" value="InterPro"/>
</dbReference>
<dbReference type="NCBIfam" id="TIGR01135">
    <property type="entry name" value="glmS"/>
    <property type="match status" value="1"/>
</dbReference>
<feature type="domain" description="Glutamine amidotransferase type-2" evidence="10">
    <location>
        <begin position="2"/>
        <end position="221"/>
    </location>
</feature>
<evidence type="ECO:0000313" key="12">
    <source>
        <dbReference type="EMBL" id="MPL91833.1"/>
    </source>
</evidence>
<gene>
    <name evidence="12" type="primary">glmS_18</name>
    <name evidence="12" type="ORF">SDC9_37916</name>
</gene>
<evidence type="ECO:0000256" key="7">
    <source>
        <dbReference type="ARBA" id="ARBA00022679"/>
    </source>
</evidence>
<name>A0A644VMQ5_9ZZZZ</name>
<proteinExistence type="inferred from homology"/>
<feature type="domain" description="SIS" evidence="11">
    <location>
        <begin position="289"/>
        <end position="428"/>
    </location>
</feature>
<dbReference type="FunFam" id="3.40.50.10490:FF:000002">
    <property type="entry name" value="Glutamine--fructose-6-phosphate aminotransferase [isomerizing]"/>
    <property type="match status" value="1"/>
</dbReference>
<dbReference type="GO" id="GO:0006487">
    <property type="term" value="P:protein N-linked glycosylation"/>
    <property type="evidence" value="ECO:0007669"/>
    <property type="project" value="TreeGrafter"/>
</dbReference>
<dbReference type="GO" id="GO:0004360">
    <property type="term" value="F:glutamine-fructose-6-phosphate transaminase (isomerizing) activity"/>
    <property type="evidence" value="ECO:0007669"/>
    <property type="project" value="UniProtKB-EC"/>
</dbReference>
<dbReference type="GO" id="GO:0046349">
    <property type="term" value="P:amino sugar biosynthetic process"/>
    <property type="evidence" value="ECO:0007669"/>
    <property type="project" value="UniProtKB-ARBA"/>
</dbReference>
<dbReference type="Gene3D" id="3.40.50.10490">
    <property type="entry name" value="Glucose-6-phosphate isomerase like protein, domain 1"/>
    <property type="match status" value="2"/>
</dbReference>
<reference evidence="12" key="1">
    <citation type="submission" date="2019-08" db="EMBL/GenBank/DDBJ databases">
        <authorList>
            <person name="Kucharzyk K."/>
            <person name="Murdoch R.W."/>
            <person name="Higgins S."/>
            <person name="Loffler F."/>
        </authorList>
    </citation>
    <scope>NUCLEOTIDE SEQUENCE</scope>
</reference>
<evidence type="ECO:0000256" key="9">
    <source>
        <dbReference type="ARBA" id="ARBA00022962"/>
    </source>
</evidence>
<dbReference type="FunFam" id="3.40.50.10490:FF:000001">
    <property type="entry name" value="Glutamine--fructose-6-phosphate aminotransferase [isomerizing]"/>
    <property type="match status" value="1"/>
</dbReference>
<dbReference type="EC" id="2.6.1.16" evidence="3"/>
<evidence type="ECO:0000256" key="1">
    <source>
        <dbReference type="ARBA" id="ARBA00001031"/>
    </source>
</evidence>
<organism evidence="12">
    <name type="scientific">bioreactor metagenome</name>
    <dbReference type="NCBI Taxonomy" id="1076179"/>
    <lineage>
        <taxon>unclassified sequences</taxon>
        <taxon>metagenomes</taxon>
        <taxon>ecological metagenomes</taxon>
    </lineage>
</organism>
<comment type="subcellular location">
    <subcellularLocation>
        <location evidence="2">Cytoplasm</location>
    </subcellularLocation>
</comment>
<dbReference type="PANTHER" id="PTHR10937">
    <property type="entry name" value="GLUCOSAMINE--FRUCTOSE-6-PHOSPHATE AMINOTRANSFERASE, ISOMERIZING"/>
    <property type="match status" value="1"/>
</dbReference>
<dbReference type="InterPro" id="IPR001347">
    <property type="entry name" value="SIS_dom"/>
</dbReference>
<feature type="domain" description="SIS" evidence="11">
    <location>
        <begin position="461"/>
        <end position="602"/>
    </location>
</feature>
<evidence type="ECO:0000259" key="10">
    <source>
        <dbReference type="PROSITE" id="PS51278"/>
    </source>
</evidence>
<keyword evidence="8" id="KW-0677">Repeat</keyword>
<dbReference type="CDD" id="cd00714">
    <property type="entry name" value="GFAT"/>
    <property type="match status" value="1"/>
</dbReference>
<keyword evidence="7 12" id="KW-0808">Transferase</keyword>
<dbReference type="InterPro" id="IPR017932">
    <property type="entry name" value="GATase_2_dom"/>
</dbReference>
<dbReference type="NCBIfam" id="NF001484">
    <property type="entry name" value="PRK00331.1"/>
    <property type="match status" value="1"/>
</dbReference>
<dbReference type="CDD" id="cd05008">
    <property type="entry name" value="SIS_GlmS_GlmD_1"/>
    <property type="match status" value="1"/>
</dbReference>
<dbReference type="HAMAP" id="MF_00164">
    <property type="entry name" value="GlmS"/>
    <property type="match status" value="1"/>
</dbReference>
<dbReference type="InterPro" id="IPR035466">
    <property type="entry name" value="GlmS/AgaS_SIS"/>
</dbReference>
<dbReference type="Gene3D" id="3.60.20.10">
    <property type="entry name" value="Glutamine Phosphoribosylpyrophosphate, subunit 1, domain 1"/>
    <property type="match status" value="1"/>
</dbReference>
<dbReference type="SUPFAM" id="SSF56235">
    <property type="entry name" value="N-terminal nucleophile aminohydrolases (Ntn hydrolases)"/>
    <property type="match status" value="1"/>
</dbReference>
<evidence type="ECO:0000259" key="11">
    <source>
        <dbReference type="PROSITE" id="PS51464"/>
    </source>
</evidence>
<keyword evidence="5" id="KW-0963">Cytoplasm</keyword>